<dbReference type="GO" id="GO:0015807">
    <property type="term" value="P:L-amino acid transport"/>
    <property type="evidence" value="ECO:0007669"/>
    <property type="project" value="TreeGrafter"/>
</dbReference>
<evidence type="ECO:0000313" key="8">
    <source>
        <dbReference type="Proteomes" id="UP000004756"/>
    </source>
</evidence>
<evidence type="ECO:0000256" key="1">
    <source>
        <dbReference type="ARBA" id="ARBA00005417"/>
    </source>
</evidence>
<accession>C0CVX9</accession>
<dbReference type="GO" id="GO:0015658">
    <property type="term" value="F:branched-chain amino acid transmembrane transporter activity"/>
    <property type="evidence" value="ECO:0007669"/>
    <property type="project" value="TreeGrafter"/>
</dbReference>
<dbReference type="PROSITE" id="PS00211">
    <property type="entry name" value="ABC_TRANSPORTER_1"/>
    <property type="match status" value="1"/>
</dbReference>
<dbReference type="InterPro" id="IPR003593">
    <property type="entry name" value="AAA+_ATPase"/>
</dbReference>
<reference evidence="7 8" key="1">
    <citation type="submission" date="2009-01" db="EMBL/GenBank/DDBJ databases">
        <authorList>
            <person name="Fulton L."/>
            <person name="Clifton S."/>
            <person name="Fulton B."/>
            <person name="Xu J."/>
            <person name="Minx P."/>
            <person name="Pepin K.H."/>
            <person name="Johnson M."/>
            <person name="Bhonagiri V."/>
            <person name="Nash W.E."/>
            <person name="Mardis E.R."/>
            <person name="Wilson R.K."/>
        </authorList>
    </citation>
    <scope>NUCLEOTIDE SEQUENCE [LARGE SCALE GENOMIC DNA]</scope>
    <source>
        <strain evidence="7 8">DSM 15981</strain>
    </source>
</reference>
<keyword evidence="8" id="KW-1185">Reference proteome</keyword>
<dbReference type="CDD" id="cd03224">
    <property type="entry name" value="ABC_TM1139_LivF_branched"/>
    <property type="match status" value="1"/>
</dbReference>
<dbReference type="InterPro" id="IPR052156">
    <property type="entry name" value="BCAA_Transport_ATP-bd_LivF"/>
</dbReference>
<evidence type="ECO:0000256" key="4">
    <source>
        <dbReference type="ARBA" id="ARBA00022840"/>
    </source>
</evidence>
<keyword evidence="2" id="KW-0813">Transport</keyword>
<comment type="caution">
    <text evidence="7">The sequence shown here is derived from an EMBL/GenBank/DDBJ whole genome shotgun (WGS) entry which is preliminary data.</text>
</comment>
<dbReference type="AlphaFoldDB" id="C0CVX9"/>
<reference evidence="7 8" key="2">
    <citation type="submission" date="2009-02" db="EMBL/GenBank/DDBJ databases">
        <title>Draft genome sequence of Clostridium asparagiforme (DSM 15981).</title>
        <authorList>
            <person name="Sudarsanam P."/>
            <person name="Ley R."/>
            <person name="Guruge J."/>
            <person name="Turnbaugh P.J."/>
            <person name="Mahowald M."/>
            <person name="Liep D."/>
            <person name="Gordon J."/>
        </authorList>
    </citation>
    <scope>NUCLEOTIDE SEQUENCE [LARGE SCALE GENOMIC DNA]</scope>
    <source>
        <strain evidence="7 8">DSM 15981</strain>
    </source>
</reference>
<dbReference type="HOGENOM" id="CLU_000604_1_2_9"/>
<proteinExistence type="inferred from homology"/>
<evidence type="ECO:0000256" key="3">
    <source>
        <dbReference type="ARBA" id="ARBA00022741"/>
    </source>
</evidence>
<gene>
    <name evidence="7" type="ORF">CLOSTASPAR_01133</name>
</gene>
<dbReference type="InterPro" id="IPR003439">
    <property type="entry name" value="ABC_transporter-like_ATP-bd"/>
</dbReference>
<dbReference type="GO" id="GO:0016887">
    <property type="term" value="F:ATP hydrolysis activity"/>
    <property type="evidence" value="ECO:0007669"/>
    <property type="project" value="InterPro"/>
</dbReference>
<dbReference type="EMBL" id="ACCJ01000051">
    <property type="protein sequence ID" value="EEG56758.1"/>
    <property type="molecule type" value="Genomic_DNA"/>
</dbReference>
<sequence>MRMLKVEGLNAGYGSVNILWDIGFTLAEGEIVAILGSNGAGKTTMVRAVTGMLKPSSGSVVFNGEDMAKKNSRVILNSGIVQVPEGRQLFTDMTVLENLQMGAFNKETKAHFQENLKKAYGWFPKLEERAKQAAGTLSGGEQQMVAVARALIGEPKLLILDEPSLGLAPNIVDDILNVASTLAKNDGISVLLVEQDITKALAAADRGYVIENGRIALEGTSAELQANEHVKKAYLGI</sequence>
<protein>
    <submittedName>
        <fullName evidence="7">ABC transporter, ATP-binding protein</fullName>
    </submittedName>
</protein>
<name>C0CVX9_9FIRM</name>
<dbReference type="Proteomes" id="UP000004756">
    <property type="component" value="Unassembled WGS sequence"/>
</dbReference>
<dbReference type="Gene3D" id="3.40.50.300">
    <property type="entry name" value="P-loop containing nucleotide triphosphate hydrolases"/>
    <property type="match status" value="1"/>
</dbReference>
<evidence type="ECO:0000313" key="7">
    <source>
        <dbReference type="EMBL" id="EEG56758.1"/>
    </source>
</evidence>
<keyword evidence="3" id="KW-0547">Nucleotide-binding</keyword>
<comment type="similarity">
    <text evidence="1">Belongs to the ABC transporter superfamily.</text>
</comment>
<feature type="domain" description="ABC transporter" evidence="6">
    <location>
        <begin position="4"/>
        <end position="237"/>
    </location>
</feature>
<dbReference type="InterPro" id="IPR027417">
    <property type="entry name" value="P-loop_NTPase"/>
</dbReference>
<keyword evidence="5" id="KW-0029">Amino-acid transport</keyword>
<dbReference type="PROSITE" id="PS50893">
    <property type="entry name" value="ABC_TRANSPORTER_2"/>
    <property type="match status" value="1"/>
</dbReference>
<dbReference type="SUPFAM" id="SSF52540">
    <property type="entry name" value="P-loop containing nucleoside triphosphate hydrolases"/>
    <property type="match status" value="1"/>
</dbReference>
<dbReference type="PANTHER" id="PTHR43820:SF4">
    <property type="entry name" value="HIGH-AFFINITY BRANCHED-CHAIN AMINO ACID TRANSPORT ATP-BINDING PROTEIN LIVF"/>
    <property type="match status" value="1"/>
</dbReference>
<keyword evidence="4 7" id="KW-0067">ATP-binding</keyword>
<dbReference type="GO" id="GO:0005524">
    <property type="term" value="F:ATP binding"/>
    <property type="evidence" value="ECO:0007669"/>
    <property type="project" value="UniProtKB-KW"/>
</dbReference>
<dbReference type="SMART" id="SM00382">
    <property type="entry name" value="AAA"/>
    <property type="match status" value="1"/>
</dbReference>
<dbReference type="PANTHER" id="PTHR43820">
    <property type="entry name" value="HIGH-AFFINITY BRANCHED-CHAIN AMINO ACID TRANSPORT ATP-BINDING PROTEIN LIVF"/>
    <property type="match status" value="1"/>
</dbReference>
<dbReference type="Pfam" id="PF00005">
    <property type="entry name" value="ABC_tran"/>
    <property type="match status" value="1"/>
</dbReference>
<dbReference type="InterPro" id="IPR017871">
    <property type="entry name" value="ABC_transporter-like_CS"/>
</dbReference>
<evidence type="ECO:0000256" key="5">
    <source>
        <dbReference type="ARBA" id="ARBA00022970"/>
    </source>
</evidence>
<organism evidence="7 8">
    <name type="scientific">[Clostridium] asparagiforme DSM 15981</name>
    <dbReference type="NCBI Taxonomy" id="518636"/>
    <lineage>
        <taxon>Bacteria</taxon>
        <taxon>Bacillati</taxon>
        <taxon>Bacillota</taxon>
        <taxon>Clostridia</taxon>
        <taxon>Lachnospirales</taxon>
        <taxon>Lachnospiraceae</taxon>
        <taxon>Enterocloster</taxon>
    </lineage>
</organism>
<evidence type="ECO:0000256" key="2">
    <source>
        <dbReference type="ARBA" id="ARBA00022448"/>
    </source>
</evidence>
<evidence type="ECO:0000259" key="6">
    <source>
        <dbReference type="PROSITE" id="PS50893"/>
    </source>
</evidence>